<dbReference type="InterPro" id="IPR046219">
    <property type="entry name" value="DUF6252"/>
</dbReference>
<protein>
    <recommendedName>
        <fullName evidence="4">Lipoprotein</fullName>
    </recommendedName>
</protein>
<dbReference type="AlphaFoldDB" id="A0A226HFX6"/>
<dbReference type="OrthoDB" id="1448607at2"/>
<evidence type="ECO:0000313" key="3">
    <source>
        <dbReference type="Proteomes" id="UP000198345"/>
    </source>
</evidence>
<dbReference type="RefSeq" id="WP_089049379.1">
    <property type="nucleotide sequence ID" value="NZ_FXTV01000001.1"/>
</dbReference>
<keyword evidence="3" id="KW-1185">Reference proteome</keyword>
<keyword evidence="1" id="KW-0732">Signal</keyword>
<sequence>MKKYLSLLLLFALLSSCSEEIQFNNPAFQTLKNRVFWRAQTYEAYLTSGGQMVIKGSLGAEQVQLQTASPEARTYIFGVDNNSWATFYNEFSEPTYRFTTQANSGSGEITITEYNKEANTISGTFKFVAENSDERDTANANVSFSEGVFYKVPITSEITFEN</sequence>
<organism evidence="2 3">
    <name type="scientific">Flavobacterium hercynium</name>
    <dbReference type="NCBI Taxonomy" id="387094"/>
    <lineage>
        <taxon>Bacteria</taxon>
        <taxon>Pseudomonadati</taxon>
        <taxon>Bacteroidota</taxon>
        <taxon>Flavobacteriia</taxon>
        <taxon>Flavobacteriales</taxon>
        <taxon>Flavobacteriaceae</taxon>
        <taxon>Flavobacterium</taxon>
    </lineage>
</organism>
<reference evidence="2 3" key="1">
    <citation type="submission" date="2016-11" db="EMBL/GenBank/DDBJ databases">
        <title>Whole genomes of Flavobacteriaceae.</title>
        <authorList>
            <person name="Stine C."/>
            <person name="Li C."/>
            <person name="Tadesse D."/>
        </authorList>
    </citation>
    <scope>NUCLEOTIDE SEQUENCE [LARGE SCALE GENOMIC DNA]</scope>
    <source>
        <strain evidence="2 3">DSM 18292</strain>
    </source>
</reference>
<evidence type="ECO:0008006" key="4">
    <source>
        <dbReference type="Google" id="ProtNLM"/>
    </source>
</evidence>
<feature type="chain" id="PRO_5013370814" description="Lipoprotein" evidence="1">
    <location>
        <begin position="21"/>
        <end position="162"/>
    </location>
</feature>
<dbReference type="PROSITE" id="PS51257">
    <property type="entry name" value="PROKAR_LIPOPROTEIN"/>
    <property type="match status" value="1"/>
</dbReference>
<comment type="caution">
    <text evidence="2">The sequence shown here is derived from an EMBL/GenBank/DDBJ whole genome shotgun (WGS) entry which is preliminary data.</text>
</comment>
<dbReference type="EMBL" id="MUGW01000017">
    <property type="protein sequence ID" value="OXA92758.1"/>
    <property type="molecule type" value="Genomic_DNA"/>
</dbReference>
<evidence type="ECO:0000313" key="2">
    <source>
        <dbReference type="EMBL" id="OXA92758.1"/>
    </source>
</evidence>
<dbReference type="Proteomes" id="UP000198345">
    <property type="component" value="Unassembled WGS sequence"/>
</dbReference>
<feature type="signal peptide" evidence="1">
    <location>
        <begin position="1"/>
        <end position="20"/>
    </location>
</feature>
<gene>
    <name evidence="2" type="ORF">B0A66_08230</name>
</gene>
<dbReference type="Pfam" id="PF19765">
    <property type="entry name" value="DUF6252"/>
    <property type="match status" value="1"/>
</dbReference>
<evidence type="ECO:0000256" key="1">
    <source>
        <dbReference type="SAM" id="SignalP"/>
    </source>
</evidence>
<accession>A0A226HFX6</accession>
<proteinExistence type="predicted"/>
<name>A0A226HFX6_9FLAO</name>